<dbReference type="STRING" id="630390.A0A180G8S7"/>
<keyword evidence="2" id="KW-0863">Zinc-finger</keyword>
<feature type="domain" description="CCHC-type" evidence="4">
    <location>
        <begin position="342"/>
        <end position="358"/>
    </location>
</feature>
<dbReference type="GO" id="GO:0008270">
    <property type="term" value="F:zinc ion binding"/>
    <property type="evidence" value="ECO:0007669"/>
    <property type="project" value="UniProtKB-KW"/>
</dbReference>
<protein>
    <submittedName>
        <fullName evidence="6">CCHC-type domain-containing protein</fullName>
    </submittedName>
</protein>
<dbReference type="InterPro" id="IPR036875">
    <property type="entry name" value="Znf_CCHC_sf"/>
</dbReference>
<reference evidence="6" key="4">
    <citation type="submission" date="2025-05" db="UniProtKB">
        <authorList>
            <consortium name="EnsemblFungi"/>
        </authorList>
    </citation>
    <scope>IDENTIFICATION</scope>
    <source>
        <strain evidence="6">isolate 1-1 / race 1 (BBBD)</strain>
    </source>
</reference>
<reference evidence="6 7" key="3">
    <citation type="journal article" date="2017" name="G3 (Bethesda)">
        <title>Comparative analysis highlights variable genome content of wheat rusts and divergence of the mating loci.</title>
        <authorList>
            <person name="Cuomo C.A."/>
            <person name="Bakkeren G."/>
            <person name="Khalil H.B."/>
            <person name="Panwar V."/>
            <person name="Joly D."/>
            <person name="Linning R."/>
            <person name="Sakthikumar S."/>
            <person name="Song X."/>
            <person name="Adiconis X."/>
            <person name="Fan L."/>
            <person name="Goldberg J.M."/>
            <person name="Levin J.Z."/>
            <person name="Young S."/>
            <person name="Zeng Q."/>
            <person name="Anikster Y."/>
            <person name="Bruce M."/>
            <person name="Wang M."/>
            <person name="Yin C."/>
            <person name="McCallum B."/>
            <person name="Szabo L.J."/>
            <person name="Hulbert S."/>
            <person name="Chen X."/>
            <person name="Fellers J.P."/>
        </authorList>
    </citation>
    <scope>NUCLEOTIDE SEQUENCE</scope>
    <source>
        <strain evidence="6">isolate 1-1 / race 1 (BBBD)</strain>
        <strain evidence="7">Isolate 1-1 / race 1 (BBBD)</strain>
    </source>
</reference>
<evidence type="ECO:0000256" key="3">
    <source>
        <dbReference type="SAM" id="MobiDB-lite"/>
    </source>
</evidence>
<name>A0A180G8S7_PUCT1</name>
<dbReference type="EMBL" id="ADAS02000149">
    <property type="protein sequence ID" value="OAV88899.1"/>
    <property type="molecule type" value="Genomic_DNA"/>
</dbReference>
<dbReference type="InterPro" id="IPR001878">
    <property type="entry name" value="Znf_CCHC"/>
</dbReference>
<dbReference type="EnsemblFungi" id="PTTG_28886-t43_1">
    <property type="protein sequence ID" value="PTTG_28886-t43_1-p1"/>
    <property type="gene ID" value="PTTG_28886"/>
</dbReference>
<gene>
    <name evidence="5" type="ORF">PTTG_28886</name>
</gene>
<keyword evidence="1" id="KW-0507">mRNA processing</keyword>
<dbReference type="VEuPathDB" id="FungiDB:PTTG_28886"/>
<keyword evidence="7" id="KW-1185">Reference proteome</keyword>
<evidence type="ECO:0000256" key="1">
    <source>
        <dbReference type="ARBA" id="ARBA00022664"/>
    </source>
</evidence>
<proteinExistence type="predicted"/>
<evidence type="ECO:0000313" key="5">
    <source>
        <dbReference type="EMBL" id="OAV88899.1"/>
    </source>
</evidence>
<dbReference type="GO" id="GO:0003676">
    <property type="term" value="F:nucleic acid binding"/>
    <property type="evidence" value="ECO:0007669"/>
    <property type="project" value="InterPro"/>
</dbReference>
<evidence type="ECO:0000313" key="6">
    <source>
        <dbReference type="EnsemblFungi" id="PTTG_28886-t43_1-p1"/>
    </source>
</evidence>
<dbReference type="GO" id="GO:0006397">
    <property type="term" value="P:mRNA processing"/>
    <property type="evidence" value="ECO:0007669"/>
    <property type="project" value="UniProtKB-KW"/>
</dbReference>
<feature type="region of interest" description="Disordered" evidence="3">
    <location>
        <begin position="37"/>
        <end position="84"/>
    </location>
</feature>
<dbReference type="SUPFAM" id="SSF57756">
    <property type="entry name" value="Retrovirus zinc finger-like domains"/>
    <property type="match status" value="1"/>
</dbReference>
<keyword evidence="2" id="KW-0862">Zinc</keyword>
<dbReference type="Proteomes" id="UP000005240">
    <property type="component" value="Unassembled WGS sequence"/>
</dbReference>
<feature type="compositionally biased region" description="Polar residues" evidence="3">
    <location>
        <begin position="425"/>
        <end position="446"/>
    </location>
</feature>
<accession>A0A180G8S7</accession>
<evidence type="ECO:0000259" key="4">
    <source>
        <dbReference type="PROSITE" id="PS50158"/>
    </source>
</evidence>
<dbReference type="PROSITE" id="PS50158">
    <property type="entry name" value="ZF_CCHC"/>
    <property type="match status" value="1"/>
</dbReference>
<keyword evidence="2" id="KW-0479">Metal-binding</keyword>
<feature type="region of interest" description="Disordered" evidence="3">
    <location>
        <begin position="422"/>
        <end position="448"/>
    </location>
</feature>
<reference evidence="5" key="1">
    <citation type="submission" date="2009-11" db="EMBL/GenBank/DDBJ databases">
        <authorList>
            <consortium name="The Broad Institute Genome Sequencing Platform"/>
            <person name="Ward D."/>
            <person name="Feldgarden M."/>
            <person name="Earl A."/>
            <person name="Young S.K."/>
            <person name="Zeng Q."/>
            <person name="Koehrsen M."/>
            <person name="Alvarado L."/>
            <person name="Berlin A."/>
            <person name="Bochicchio J."/>
            <person name="Borenstein D."/>
            <person name="Chapman S.B."/>
            <person name="Chen Z."/>
            <person name="Engels R."/>
            <person name="Freedman E."/>
            <person name="Gellesch M."/>
            <person name="Goldberg J."/>
            <person name="Griggs A."/>
            <person name="Gujja S."/>
            <person name="Heilman E."/>
            <person name="Heiman D."/>
            <person name="Hepburn T."/>
            <person name="Howarth C."/>
            <person name="Jen D."/>
            <person name="Larson L."/>
            <person name="Lewis B."/>
            <person name="Mehta T."/>
            <person name="Park D."/>
            <person name="Pearson M."/>
            <person name="Roberts A."/>
            <person name="Saif S."/>
            <person name="Shea T."/>
            <person name="Shenoy N."/>
            <person name="Sisk P."/>
            <person name="Stolte C."/>
            <person name="Sykes S."/>
            <person name="Thomson T."/>
            <person name="Walk T."/>
            <person name="White J."/>
            <person name="Yandava C."/>
            <person name="Izard J."/>
            <person name="Baranova O.V."/>
            <person name="Blanton J.M."/>
            <person name="Tanner A.C."/>
            <person name="Dewhirst F.E."/>
            <person name="Haas B."/>
            <person name="Nusbaum C."/>
            <person name="Birren B."/>
        </authorList>
    </citation>
    <scope>NUCLEOTIDE SEQUENCE [LARGE SCALE GENOMIC DNA]</scope>
    <source>
        <strain evidence="5">1-1 BBBD Race 1</strain>
    </source>
</reference>
<dbReference type="AlphaFoldDB" id="A0A180G8S7"/>
<sequence length="557" mass="60881">MTPTPNPALTSKSVGASNWHINDISHQTQLAEDIALLQSNFEKLPPSPETTTGPDKQKGKAPMYKKKETSPVEVRPPPRGLPPHLDPRLPLNAMVAPHSQTDNFPPRTSEQSKLVGNTIQAANSQFQPKNVLKADGSNFGDWYCNLAEVARPNLKGPPEMQALPTCFTMYTTLVAKFKTSSRAAQMNIFYKFRNFRLDPDGHNAGVASVLRDLHAEWMAVNVAFGINAYLGFVLQAAVMDSGAAYKTAFELRVEQLVQDDKKGRCPTFEAIMTALDICKDQHKHAVDAAANASSSFTSPNPPTALKTSTVGEDHFDVSAFLADVDEAEWVDALDFYALTANKCWQCGGENHYAKNCPDRAQPGQPDRRVGHPIGTIVGTIYGRLPSGVLLDLGRFQRNNFRQPVYPPSRSQVHARGLADHYRPRYQSSTRSDNQPNRQSSSTTAAQGNGGVTAHIVKVNGLPDDLDDLDFHSMALGEDLVSEVAIFDTGASHGFTGSKALLHDFRLLPKPIGVLPMDLLSSSDKCFATASKYPVNPVNCFLNVFSNQRRIGGACHTR</sequence>
<reference evidence="5" key="2">
    <citation type="submission" date="2016-05" db="EMBL/GenBank/DDBJ databases">
        <title>Comparative analysis highlights variable genome content of wheat rusts and divergence of the mating loci.</title>
        <authorList>
            <person name="Cuomo C.A."/>
            <person name="Bakkeren G."/>
            <person name="Szabo L."/>
            <person name="Khalil H."/>
            <person name="Joly D."/>
            <person name="Goldberg J."/>
            <person name="Young S."/>
            <person name="Zeng Q."/>
            <person name="Fellers J."/>
        </authorList>
    </citation>
    <scope>NUCLEOTIDE SEQUENCE [LARGE SCALE GENOMIC DNA]</scope>
    <source>
        <strain evidence="5">1-1 BBBD Race 1</strain>
    </source>
</reference>
<organism evidence="5">
    <name type="scientific">Puccinia triticina (isolate 1-1 / race 1 (BBBD))</name>
    <name type="common">Brown leaf rust fungus</name>
    <dbReference type="NCBI Taxonomy" id="630390"/>
    <lineage>
        <taxon>Eukaryota</taxon>
        <taxon>Fungi</taxon>
        <taxon>Dikarya</taxon>
        <taxon>Basidiomycota</taxon>
        <taxon>Pucciniomycotina</taxon>
        <taxon>Pucciniomycetes</taxon>
        <taxon>Pucciniales</taxon>
        <taxon>Pucciniaceae</taxon>
        <taxon>Puccinia</taxon>
    </lineage>
</organism>
<dbReference type="SMART" id="SM00343">
    <property type="entry name" value="ZnF_C2HC"/>
    <property type="match status" value="1"/>
</dbReference>
<evidence type="ECO:0000256" key="2">
    <source>
        <dbReference type="PROSITE-ProRule" id="PRU00047"/>
    </source>
</evidence>
<evidence type="ECO:0000313" key="7">
    <source>
        <dbReference type="Proteomes" id="UP000005240"/>
    </source>
</evidence>